<evidence type="ECO:0000256" key="1">
    <source>
        <dbReference type="SAM" id="MobiDB-lite"/>
    </source>
</evidence>
<feature type="region of interest" description="Disordered" evidence="1">
    <location>
        <begin position="158"/>
        <end position="228"/>
    </location>
</feature>
<accession>A0A6N8IL01</accession>
<keyword evidence="3" id="KW-1185">Reference proteome</keyword>
<evidence type="ECO:0000313" key="2">
    <source>
        <dbReference type="EMBL" id="MVN15946.1"/>
    </source>
</evidence>
<gene>
    <name evidence="2" type="ORF">GO738_11440</name>
</gene>
<name>A0A6N8IL01_9ACTN</name>
<feature type="region of interest" description="Disordered" evidence="1">
    <location>
        <begin position="322"/>
        <end position="341"/>
    </location>
</feature>
<dbReference type="Proteomes" id="UP000468327">
    <property type="component" value="Unassembled WGS sequence"/>
</dbReference>
<comment type="caution">
    <text evidence="2">The sequence shown here is derived from an EMBL/GenBank/DDBJ whole genome shotgun (WGS) entry which is preliminary data.</text>
</comment>
<dbReference type="Gene3D" id="3.80.10.10">
    <property type="entry name" value="Ribonuclease Inhibitor"/>
    <property type="match status" value="1"/>
</dbReference>
<reference evidence="2 3" key="1">
    <citation type="submission" date="2019-11" db="EMBL/GenBank/DDBJ databases">
        <title>Whole genome shotgun sequencing (WGS) data from Adlercreutzia equolifaciens ResAG-91, Eggerthella lenta MRI-F36, MRI-F37, MRI-F40, ResAG-49, ResAG-88, ResAG-121, ResAG-145, and Gordonibacter sp. ResAG-5, ResAG-26, ResAG-43, ResAG-50, ResAG-59.</title>
        <authorList>
            <person name="Stoll D.A."/>
            <person name="Danylec N."/>
            <person name="Franz C.M.A.P."/>
            <person name="Huch M."/>
        </authorList>
    </citation>
    <scope>NUCLEOTIDE SEQUENCE [LARGE SCALE GENOMIC DNA]</scope>
    <source>
        <strain evidence="2 3">ResAG-59</strain>
    </source>
</reference>
<sequence length="1924" mass="197404">MKTEVRNKRVKRADVPRRALAVLVALCLVLGQMNSGIFVAYATSGTPVTIQVGTNVTAEISDGVLTLSGTGDTNDFTVETAPFKGYAPEIRALEIEEGVTYVGACLFYGLGELGGSLTLPGSIVGFGESAFSGEAPESSAHFSVIRNLFVSGEVVRPAQAQAAPEAEPEPAPDTEPAGNEPAEDPAADVPAADGTAPEPEAPEAESPVPAQVDVPEPQDAPGPVEVPSEGGYAVEQIAQQEIASPETLFGPGQDGMVVCSDDNATFLQAALSAGFQQAGATATVVLDDAVELELPLTGGQLTLPEPPEDTLAAHEGESVAGWTQAPGDESAPVLAPGDPLPANDGDRVSLYSVWNAAEPLALLAEPAPSVDVKTVYVDQSAGNDGNDGTSKDKAVKTLEAAAKLLTPKANGGSVETNRIVIVEKYERLRSAEGDSGNGKGIFGDHPVPATLTGDDSAGGILTHDEETTSANDYPLYLHDDILFESIELQCNHIYANGFNLTIGESVNTKPTSPKLYLYGYGNNTFGSDSASANITVKSGRYVRINGYIRSQSAGINCSGRSSSVTVEGSAAVDLLVAGSANGAIENANVDINVKGGKVETLLGGNQGFNDVYPPYSGSTKIRVEGGEVDNLYCAGSGRNTSAPTFSGKLDVNVSGGKVKRLYGSGSAAYVLAGSEAKVSVTDHGEVTDLFAAGKGWETTLNPSQSEWGVVEKFGSFSGNETITVSGNAVVANIYASGEGYSGSTKYEGTKANAYLDGNVTINMEGGTVTGNVYGGGKGIAAEGYEQCARVTKDSKVEVNIAGGTVHGNVYGGGQIADIEGSSSVTISGGTVEGNVYGGGEKGEVKGSATVNVQNGTVKGSVFGGAYGEPDQILVLGGSTVNMTGGWVRGNVYGGSELSNDGADNGSLPDLVITNLVGGIVDGNVFGGGYRGIVNGSTHLHIGTGALGKCKYYQTHSDKKPNLKASSLSVGKSVYAGGDYGGDGKDYNAITVKGTSHVYIDGGDYDTSNNASGTTMKLGGGVFGSGASCDAGSTRLVTLENYGEAVLDGGTVTGATRTLDSIQRADRVVILNSHVQLIGQSDVANANQTAKYSLNRIGDHEKAAGLGDLGNGLVLQGASTLILNSPAMELAAFRSVDADGKEAVESSPKSTLLLDTGTLLRVAYTNEKGSTVYGPVKGYTRLLAGNAADGYVYAAIGDTDGGFVGKDNTTISFTNVGNATLSYRYWKVAGSGGSNAVREAVLTARTLESSDIGFGNDGYAVAKGVIELPPADNGSTYMVKSVDVGSGLSLTDAAIDGQEQSAAWEPDESSANSAKTAISNSPLNTFGLFMKAGSGFESVSGDSGKVVTGSLANSQIGQKVSGVGTIPQIEFYLTYRNDGITASRDAGTVMVVLERALGNGATETTTVNIQIVTRTTSLSELEADLYATQAGSYTGKIIIPSGSSRELSLTGVGAGNTGLVKEGAALTDGQFSISMQPVKSNGWQSTGLMSSPYDLASFASESVPIGVTDSRHEAPIEFTLRNAEGFASKEAPDIVTLELKETGVASSVQVTLRIHWKESAVSRVEAGPGRQYDLQNTKSDLAISQYSAATAVFTLASLQVKGSWLELQKDGGGSVALPSGTEFTLLSGSSFYHYQATGAEGDNKILLDSFASMGGNANLSGTLNGDVTVVFDFGRASSQLELDKYSLRLRADTSADSTGADFTLNNSVATASISGVGGLSRGTHGFAVGLQLGSDTRFADGTAVVLSSGDSEGFPEGTVFRVGEAEYYPVNGKVSIPLGSATSFVMDTTNTTGLTSGEHTLSAQVLPTGANAGNAASLPAKATYDVSENPSYSLSVTLDAGSSRIVKPGSTLSFTANCKASDGEAITVGTQKKTDAGYEDTVGLTAAVDTDKITVTVPDGTSAGTYRLLFKLGDQEVPYNIIVEE</sequence>
<proteinExistence type="predicted"/>
<protein>
    <submittedName>
        <fullName evidence="2">Uncharacterized protein</fullName>
    </submittedName>
</protein>
<feature type="compositionally biased region" description="Low complexity" evidence="1">
    <location>
        <begin position="187"/>
        <end position="210"/>
    </location>
</feature>
<dbReference type="EMBL" id="WPOC01000020">
    <property type="protein sequence ID" value="MVN15946.1"/>
    <property type="molecule type" value="Genomic_DNA"/>
</dbReference>
<evidence type="ECO:0000313" key="3">
    <source>
        <dbReference type="Proteomes" id="UP000468327"/>
    </source>
</evidence>
<organism evidence="2 3">
    <name type="scientific">Gordonibacter urolithinfaciens</name>
    <dbReference type="NCBI Taxonomy" id="1335613"/>
    <lineage>
        <taxon>Bacteria</taxon>
        <taxon>Bacillati</taxon>
        <taxon>Actinomycetota</taxon>
        <taxon>Coriobacteriia</taxon>
        <taxon>Eggerthellales</taxon>
        <taxon>Eggerthellaceae</taxon>
        <taxon>Gordonibacter</taxon>
    </lineage>
</organism>
<dbReference type="RefSeq" id="WP_157005683.1">
    <property type="nucleotide sequence ID" value="NZ_WPOC01000020.1"/>
</dbReference>
<dbReference type="InterPro" id="IPR032675">
    <property type="entry name" value="LRR_dom_sf"/>
</dbReference>